<protein>
    <recommendedName>
        <fullName evidence="1">Reverse transcriptase domain-containing protein</fullName>
    </recommendedName>
</protein>
<evidence type="ECO:0000313" key="3">
    <source>
        <dbReference type="Proteomes" id="UP000499080"/>
    </source>
</evidence>
<dbReference type="EMBL" id="BGPR01001059">
    <property type="protein sequence ID" value="GBM44284.1"/>
    <property type="molecule type" value="Genomic_DNA"/>
</dbReference>
<dbReference type="Proteomes" id="UP000499080">
    <property type="component" value="Unassembled WGS sequence"/>
</dbReference>
<dbReference type="AlphaFoldDB" id="A0A4Y2FX87"/>
<reference evidence="2 3" key="1">
    <citation type="journal article" date="2019" name="Sci. Rep.">
        <title>Orb-weaving spider Araneus ventricosus genome elucidates the spidroin gene catalogue.</title>
        <authorList>
            <person name="Kono N."/>
            <person name="Nakamura H."/>
            <person name="Ohtoshi R."/>
            <person name="Moran D.A.P."/>
            <person name="Shinohara A."/>
            <person name="Yoshida Y."/>
            <person name="Fujiwara M."/>
            <person name="Mori M."/>
            <person name="Tomita M."/>
            <person name="Arakawa K."/>
        </authorList>
    </citation>
    <scope>NUCLEOTIDE SEQUENCE [LARGE SCALE GENOMIC DNA]</scope>
</reference>
<dbReference type="InterPro" id="IPR053134">
    <property type="entry name" value="RNA-dir_DNA_polymerase"/>
</dbReference>
<dbReference type="SUPFAM" id="SSF56672">
    <property type="entry name" value="DNA/RNA polymerases"/>
    <property type="match status" value="1"/>
</dbReference>
<accession>A0A4Y2FX87</accession>
<dbReference type="Gene3D" id="3.10.10.10">
    <property type="entry name" value="HIV Type 1 Reverse Transcriptase, subunit A, domain 1"/>
    <property type="match status" value="1"/>
</dbReference>
<gene>
    <name evidence="2" type="ORF">AVEN_23339_1</name>
</gene>
<organism evidence="2 3">
    <name type="scientific">Araneus ventricosus</name>
    <name type="common">Orbweaver spider</name>
    <name type="synonym">Epeira ventricosa</name>
    <dbReference type="NCBI Taxonomy" id="182803"/>
    <lineage>
        <taxon>Eukaryota</taxon>
        <taxon>Metazoa</taxon>
        <taxon>Ecdysozoa</taxon>
        <taxon>Arthropoda</taxon>
        <taxon>Chelicerata</taxon>
        <taxon>Arachnida</taxon>
        <taxon>Araneae</taxon>
        <taxon>Araneomorphae</taxon>
        <taxon>Entelegynae</taxon>
        <taxon>Araneoidea</taxon>
        <taxon>Araneidae</taxon>
        <taxon>Araneus</taxon>
    </lineage>
</organism>
<dbReference type="InterPro" id="IPR043128">
    <property type="entry name" value="Rev_trsase/Diguanyl_cyclase"/>
</dbReference>
<sequence>MIQHRINTSVHRPIKQYARRLPLVRKEASDHLVKEMVDSGIIEESPGSWASPIVLVKKKEVSTRFCVDYRQLNEITKKDSYPLQRIDDTLNALNGSQWFTTLDLKSGYWHVEIRHEDRRRQPSPPDKVFGNLR</sequence>
<proteinExistence type="predicted"/>
<evidence type="ECO:0000313" key="2">
    <source>
        <dbReference type="EMBL" id="GBM44284.1"/>
    </source>
</evidence>
<dbReference type="Pfam" id="PF00078">
    <property type="entry name" value="RVT_1"/>
    <property type="match status" value="1"/>
</dbReference>
<dbReference type="InterPro" id="IPR000477">
    <property type="entry name" value="RT_dom"/>
</dbReference>
<name>A0A4Y2FX87_ARAVE</name>
<keyword evidence="3" id="KW-1185">Reference proteome</keyword>
<dbReference type="InterPro" id="IPR043502">
    <property type="entry name" value="DNA/RNA_pol_sf"/>
</dbReference>
<dbReference type="GO" id="GO:0071897">
    <property type="term" value="P:DNA biosynthetic process"/>
    <property type="evidence" value="ECO:0007669"/>
    <property type="project" value="UniProtKB-ARBA"/>
</dbReference>
<comment type="caution">
    <text evidence="2">The sequence shown here is derived from an EMBL/GenBank/DDBJ whole genome shotgun (WGS) entry which is preliminary data.</text>
</comment>
<dbReference type="Gene3D" id="3.30.70.270">
    <property type="match status" value="1"/>
</dbReference>
<dbReference type="PANTHER" id="PTHR24559:SF444">
    <property type="entry name" value="REVERSE TRANSCRIPTASE DOMAIN-CONTAINING PROTEIN"/>
    <property type="match status" value="1"/>
</dbReference>
<dbReference type="PANTHER" id="PTHR24559">
    <property type="entry name" value="TRANSPOSON TY3-I GAG-POL POLYPROTEIN"/>
    <property type="match status" value="1"/>
</dbReference>
<feature type="domain" description="Reverse transcriptase" evidence="1">
    <location>
        <begin position="56"/>
        <end position="120"/>
    </location>
</feature>
<dbReference type="CDD" id="cd01647">
    <property type="entry name" value="RT_LTR"/>
    <property type="match status" value="1"/>
</dbReference>
<evidence type="ECO:0000259" key="1">
    <source>
        <dbReference type="Pfam" id="PF00078"/>
    </source>
</evidence>
<dbReference type="OrthoDB" id="6427353at2759"/>